<dbReference type="PANTHER" id="PTHR47186">
    <property type="entry name" value="LEUCINE-RICH REPEAT-CONTAINING PROTEIN 57"/>
    <property type="match status" value="1"/>
</dbReference>
<dbReference type="PANTHER" id="PTHR47186:SF3">
    <property type="entry name" value="OS09G0267800 PROTEIN"/>
    <property type="match status" value="1"/>
</dbReference>
<proteinExistence type="predicted"/>
<dbReference type="InterPro" id="IPR056789">
    <property type="entry name" value="LRR_R13L1-DRL21"/>
</dbReference>
<reference evidence="2 3" key="1">
    <citation type="journal article" date="2017" name="Genome Biol.">
        <title>New reference genome sequences of hot pepper reveal the massive evolution of plant disease-resistance genes by retroduplication.</title>
        <authorList>
            <person name="Kim S."/>
            <person name="Park J."/>
            <person name="Yeom S.I."/>
            <person name="Kim Y.M."/>
            <person name="Seo E."/>
            <person name="Kim K.T."/>
            <person name="Kim M.S."/>
            <person name="Lee J.M."/>
            <person name="Cheong K."/>
            <person name="Shin H.S."/>
            <person name="Kim S.B."/>
            <person name="Han K."/>
            <person name="Lee J."/>
            <person name="Park M."/>
            <person name="Lee H.A."/>
            <person name="Lee H.Y."/>
            <person name="Lee Y."/>
            <person name="Oh S."/>
            <person name="Lee J.H."/>
            <person name="Choi E."/>
            <person name="Choi E."/>
            <person name="Lee S.E."/>
            <person name="Jeon J."/>
            <person name="Kim H."/>
            <person name="Choi G."/>
            <person name="Song H."/>
            <person name="Lee J."/>
            <person name="Lee S.C."/>
            <person name="Kwon J.K."/>
            <person name="Lee H.Y."/>
            <person name="Koo N."/>
            <person name="Hong Y."/>
            <person name="Kim R.W."/>
            <person name="Kang W.H."/>
            <person name="Huh J.H."/>
            <person name="Kang B.C."/>
            <person name="Yang T.J."/>
            <person name="Lee Y.H."/>
            <person name="Bennetzen J.L."/>
            <person name="Choi D."/>
        </authorList>
    </citation>
    <scope>NUCLEOTIDE SEQUENCE [LARGE SCALE GENOMIC DNA]</scope>
    <source>
        <strain evidence="3">cv. PBC81</strain>
    </source>
</reference>
<organism evidence="2 3">
    <name type="scientific">Capsicum baccatum</name>
    <name type="common">Peruvian pepper</name>
    <dbReference type="NCBI Taxonomy" id="33114"/>
    <lineage>
        <taxon>Eukaryota</taxon>
        <taxon>Viridiplantae</taxon>
        <taxon>Streptophyta</taxon>
        <taxon>Embryophyta</taxon>
        <taxon>Tracheophyta</taxon>
        <taxon>Spermatophyta</taxon>
        <taxon>Magnoliopsida</taxon>
        <taxon>eudicotyledons</taxon>
        <taxon>Gunneridae</taxon>
        <taxon>Pentapetalae</taxon>
        <taxon>asterids</taxon>
        <taxon>lamiids</taxon>
        <taxon>Solanales</taxon>
        <taxon>Solanaceae</taxon>
        <taxon>Solanoideae</taxon>
        <taxon>Capsiceae</taxon>
        <taxon>Capsicum</taxon>
    </lineage>
</organism>
<keyword evidence="3" id="KW-1185">Reference proteome</keyword>
<dbReference type="SUPFAM" id="SSF52058">
    <property type="entry name" value="L domain-like"/>
    <property type="match status" value="1"/>
</dbReference>
<dbReference type="Gene3D" id="3.80.10.10">
    <property type="entry name" value="Ribonuclease Inhibitor"/>
    <property type="match status" value="1"/>
</dbReference>
<dbReference type="STRING" id="33114.A0A2G2V577"/>
<dbReference type="InterPro" id="IPR032675">
    <property type="entry name" value="LRR_dom_sf"/>
</dbReference>
<dbReference type="Proteomes" id="UP000224567">
    <property type="component" value="Unassembled WGS sequence"/>
</dbReference>
<feature type="domain" description="R13L1/DRL21-like LRR repeat region" evidence="1">
    <location>
        <begin position="13"/>
        <end position="139"/>
    </location>
</feature>
<gene>
    <name evidence="2" type="ORF">CQW23_32252</name>
</gene>
<dbReference type="EMBL" id="MLFT02000257">
    <property type="protein sequence ID" value="PHT28143.1"/>
    <property type="molecule type" value="Genomic_DNA"/>
</dbReference>
<comment type="caution">
    <text evidence="2">The sequence shown here is derived from an EMBL/GenBank/DDBJ whole genome shotgun (WGS) entry which is preliminary data.</text>
</comment>
<reference evidence="3" key="2">
    <citation type="journal article" date="2017" name="J. Anim. Genet.">
        <title>Multiple reference genome sequences of hot pepper reveal the massive evolution of plant disease resistance genes by retroduplication.</title>
        <authorList>
            <person name="Kim S."/>
            <person name="Park J."/>
            <person name="Yeom S.-I."/>
            <person name="Kim Y.-M."/>
            <person name="Seo E."/>
            <person name="Kim K.-T."/>
            <person name="Kim M.-S."/>
            <person name="Lee J.M."/>
            <person name="Cheong K."/>
            <person name="Shin H.-S."/>
            <person name="Kim S.-B."/>
            <person name="Han K."/>
            <person name="Lee J."/>
            <person name="Park M."/>
            <person name="Lee H.-A."/>
            <person name="Lee H.-Y."/>
            <person name="Lee Y."/>
            <person name="Oh S."/>
            <person name="Lee J.H."/>
            <person name="Choi E."/>
            <person name="Choi E."/>
            <person name="Lee S.E."/>
            <person name="Jeon J."/>
            <person name="Kim H."/>
            <person name="Choi G."/>
            <person name="Song H."/>
            <person name="Lee J."/>
            <person name="Lee S.-C."/>
            <person name="Kwon J.-K."/>
            <person name="Lee H.-Y."/>
            <person name="Koo N."/>
            <person name="Hong Y."/>
            <person name="Kim R.W."/>
            <person name="Kang W.-H."/>
            <person name="Huh J.H."/>
            <person name="Kang B.-C."/>
            <person name="Yang T.-J."/>
            <person name="Lee Y.-H."/>
            <person name="Bennetzen J.L."/>
            <person name="Choi D."/>
        </authorList>
    </citation>
    <scope>NUCLEOTIDE SEQUENCE [LARGE SCALE GENOMIC DNA]</scope>
    <source>
        <strain evidence="3">cv. PBC81</strain>
    </source>
</reference>
<protein>
    <recommendedName>
        <fullName evidence="1">R13L1/DRL21-like LRR repeat region domain-containing protein</fullName>
    </recommendedName>
</protein>
<evidence type="ECO:0000259" key="1">
    <source>
        <dbReference type="Pfam" id="PF25019"/>
    </source>
</evidence>
<evidence type="ECO:0000313" key="3">
    <source>
        <dbReference type="Proteomes" id="UP000224567"/>
    </source>
</evidence>
<dbReference type="Pfam" id="PF25019">
    <property type="entry name" value="LRR_R13L1-DRL21"/>
    <property type="match status" value="1"/>
</dbReference>
<dbReference type="AlphaFoldDB" id="A0A2G2V577"/>
<evidence type="ECO:0000313" key="2">
    <source>
        <dbReference type="EMBL" id="PHT28143.1"/>
    </source>
</evidence>
<accession>A0A2G2V577</accession>
<sequence>MSLKAEAAIILVSLVDLRNILNIKFMGRVHAIGERTPIGVVIRMKHLRQLSVEAAYGNHKDNDTGTKLIMLEALQPHQNIERLRIEHYSGSRFPSRLMVENLGLLLPKLVHLHIEDCHKCQKLPPLWKLPSLQSLALRNLNELEGYDDKFTQLSKTLTDECYYFSSLKQLELQGITEPNLFWFKAKSFYSSIVACCMVLDSSMNLEKDSAKEVKLKQARKLYSYYDGTTMKLRGILAKNEDNFGRVFWVAIKIARMQQKALEAMKKMGKRSARDVKPINSPFSPRVNGTVIPFTTKARTSRLS</sequence>
<dbReference type="OrthoDB" id="1166019at2759"/>
<name>A0A2G2V577_CAPBA</name>